<dbReference type="PANTHER" id="PTHR45667">
    <property type="entry name" value="S-ADENOSYLMETHIONINE MITOCHONDRIAL CARRIER PROTEIN"/>
    <property type="match status" value="1"/>
</dbReference>
<dbReference type="PROSITE" id="PS50920">
    <property type="entry name" value="SOLCAR"/>
    <property type="match status" value="1"/>
</dbReference>
<evidence type="ECO:0000313" key="11">
    <source>
        <dbReference type="Proteomes" id="UP001237642"/>
    </source>
</evidence>
<keyword evidence="3 9" id="KW-0813">Transport</keyword>
<protein>
    <submittedName>
        <fullName evidence="10">Uncharacterized protein</fullName>
    </submittedName>
</protein>
<evidence type="ECO:0000256" key="5">
    <source>
        <dbReference type="ARBA" id="ARBA00022737"/>
    </source>
</evidence>
<dbReference type="SUPFAM" id="SSF103506">
    <property type="entry name" value="Mitochondrial carrier"/>
    <property type="match status" value="1"/>
</dbReference>
<keyword evidence="4 8" id="KW-0812">Transmembrane</keyword>
<dbReference type="GO" id="GO:0016020">
    <property type="term" value="C:membrane"/>
    <property type="evidence" value="ECO:0007669"/>
    <property type="project" value="UniProtKB-SubCell"/>
</dbReference>
<evidence type="ECO:0000256" key="1">
    <source>
        <dbReference type="ARBA" id="ARBA00004141"/>
    </source>
</evidence>
<dbReference type="Pfam" id="PF00153">
    <property type="entry name" value="Mito_carr"/>
    <property type="match status" value="1"/>
</dbReference>
<comment type="caution">
    <text evidence="10">The sequence shown here is derived from an EMBL/GenBank/DDBJ whole genome shotgun (WGS) entry which is preliminary data.</text>
</comment>
<evidence type="ECO:0000256" key="4">
    <source>
        <dbReference type="ARBA" id="ARBA00022692"/>
    </source>
</evidence>
<dbReference type="EMBL" id="JAUIZM010000011">
    <property type="protein sequence ID" value="KAK1357838.1"/>
    <property type="molecule type" value="Genomic_DNA"/>
</dbReference>
<feature type="repeat" description="Solcar" evidence="8">
    <location>
        <begin position="100"/>
        <end position="177"/>
    </location>
</feature>
<evidence type="ECO:0000256" key="7">
    <source>
        <dbReference type="ARBA" id="ARBA00023136"/>
    </source>
</evidence>
<organism evidence="10 11">
    <name type="scientific">Heracleum sosnowskyi</name>
    <dbReference type="NCBI Taxonomy" id="360622"/>
    <lineage>
        <taxon>Eukaryota</taxon>
        <taxon>Viridiplantae</taxon>
        <taxon>Streptophyta</taxon>
        <taxon>Embryophyta</taxon>
        <taxon>Tracheophyta</taxon>
        <taxon>Spermatophyta</taxon>
        <taxon>Magnoliopsida</taxon>
        <taxon>eudicotyledons</taxon>
        <taxon>Gunneridae</taxon>
        <taxon>Pentapetalae</taxon>
        <taxon>asterids</taxon>
        <taxon>campanulids</taxon>
        <taxon>Apiales</taxon>
        <taxon>Apiaceae</taxon>
        <taxon>Apioideae</taxon>
        <taxon>apioid superclade</taxon>
        <taxon>Tordylieae</taxon>
        <taxon>Tordyliinae</taxon>
        <taxon>Heracleum</taxon>
    </lineage>
</organism>
<dbReference type="AlphaFoldDB" id="A0AAD8H1A0"/>
<keyword evidence="6" id="KW-1133">Transmembrane helix</keyword>
<dbReference type="InterPro" id="IPR018108">
    <property type="entry name" value="MCP_transmembrane"/>
</dbReference>
<keyword evidence="11" id="KW-1185">Reference proteome</keyword>
<keyword evidence="5" id="KW-0677">Repeat</keyword>
<dbReference type="InterPro" id="IPR023395">
    <property type="entry name" value="MCP_dom_sf"/>
</dbReference>
<evidence type="ECO:0000256" key="3">
    <source>
        <dbReference type="ARBA" id="ARBA00022448"/>
    </source>
</evidence>
<gene>
    <name evidence="10" type="ORF">POM88_051094</name>
</gene>
<proteinExistence type="inferred from homology"/>
<name>A0AAD8H1A0_9APIA</name>
<reference evidence="10" key="2">
    <citation type="submission" date="2023-05" db="EMBL/GenBank/DDBJ databases">
        <authorList>
            <person name="Schelkunov M.I."/>
        </authorList>
    </citation>
    <scope>NUCLEOTIDE SEQUENCE</scope>
    <source>
        <strain evidence="10">Hsosn_3</strain>
        <tissue evidence="10">Leaf</tissue>
    </source>
</reference>
<evidence type="ECO:0000256" key="8">
    <source>
        <dbReference type="PROSITE-ProRule" id="PRU00282"/>
    </source>
</evidence>
<evidence type="ECO:0000256" key="2">
    <source>
        <dbReference type="ARBA" id="ARBA00006375"/>
    </source>
</evidence>
<evidence type="ECO:0000256" key="6">
    <source>
        <dbReference type="ARBA" id="ARBA00022989"/>
    </source>
</evidence>
<dbReference type="Gene3D" id="1.50.40.10">
    <property type="entry name" value="Mitochondrial carrier domain"/>
    <property type="match status" value="1"/>
</dbReference>
<keyword evidence="7 8" id="KW-0472">Membrane</keyword>
<sequence length="177" mass="19755">MNIVNYDSNDISFGFYNNVISIFHESKEGALWMTSFQKFSMKPNNPKVHFTLDFSGWSTKVDNSTVKAIREKIANNYGAVKFVVQFKAHKPLIWLENSLERLWSMLFAGAFAGIFVSLCLHPVDTIKTVTQSCRSDPKSILDISRSIIADRGVTGLYRGIASNIAASAPISAVYTFT</sequence>
<comment type="similarity">
    <text evidence="2 9">Belongs to the mitochondrial carrier (TC 2.A.29) family.</text>
</comment>
<evidence type="ECO:0000313" key="10">
    <source>
        <dbReference type="EMBL" id="KAK1357838.1"/>
    </source>
</evidence>
<evidence type="ECO:0000256" key="9">
    <source>
        <dbReference type="RuleBase" id="RU000488"/>
    </source>
</evidence>
<dbReference type="Proteomes" id="UP001237642">
    <property type="component" value="Unassembled WGS sequence"/>
</dbReference>
<reference evidence="10" key="1">
    <citation type="submission" date="2023-02" db="EMBL/GenBank/DDBJ databases">
        <title>Genome of toxic invasive species Heracleum sosnowskyi carries increased number of genes despite the absence of recent whole-genome duplications.</title>
        <authorList>
            <person name="Schelkunov M."/>
            <person name="Shtratnikova V."/>
            <person name="Makarenko M."/>
            <person name="Klepikova A."/>
            <person name="Omelchenko D."/>
            <person name="Novikova G."/>
            <person name="Obukhova E."/>
            <person name="Bogdanov V."/>
            <person name="Penin A."/>
            <person name="Logacheva M."/>
        </authorList>
    </citation>
    <scope>NUCLEOTIDE SEQUENCE</scope>
    <source>
        <strain evidence="10">Hsosn_3</strain>
        <tissue evidence="10">Leaf</tissue>
    </source>
</reference>
<comment type="subcellular location">
    <subcellularLocation>
        <location evidence="1">Membrane</location>
        <topology evidence="1">Multi-pass membrane protein</topology>
    </subcellularLocation>
</comment>
<accession>A0AAD8H1A0</accession>